<dbReference type="Proteomes" id="UP001283361">
    <property type="component" value="Unassembled WGS sequence"/>
</dbReference>
<evidence type="ECO:0000313" key="2">
    <source>
        <dbReference type="Proteomes" id="UP001283361"/>
    </source>
</evidence>
<comment type="caution">
    <text evidence="1">The sequence shown here is derived from an EMBL/GenBank/DDBJ whole genome shotgun (WGS) entry which is preliminary data.</text>
</comment>
<evidence type="ECO:0000313" key="1">
    <source>
        <dbReference type="EMBL" id="KAK3745318.1"/>
    </source>
</evidence>
<accession>A0AAE0YHC7</accession>
<gene>
    <name evidence="1" type="ORF">RRG08_012898</name>
</gene>
<dbReference type="EMBL" id="JAWDGP010006228">
    <property type="protein sequence ID" value="KAK3745318.1"/>
    <property type="molecule type" value="Genomic_DNA"/>
</dbReference>
<reference evidence="1" key="1">
    <citation type="journal article" date="2023" name="G3 (Bethesda)">
        <title>A reference genome for the long-term kleptoplast-retaining sea slug Elysia crispata morphotype clarki.</title>
        <authorList>
            <person name="Eastman K.E."/>
            <person name="Pendleton A.L."/>
            <person name="Shaikh M.A."/>
            <person name="Suttiyut T."/>
            <person name="Ogas R."/>
            <person name="Tomko P."/>
            <person name="Gavelis G."/>
            <person name="Widhalm J.R."/>
            <person name="Wisecaver J.H."/>
        </authorList>
    </citation>
    <scope>NUCLEOTIDE SEQUENCE</scope>
    <source>
        <strain evidence="1">ECLA1</strain>
    </source>
</reference>
<dbReference type="AlphaFoldDB" id="A0AAE0YHC7"/>
<name>A0AAE0YHC7_9GAST</name>
<sequence length="79" mass="9029">MPGWLLIDIAKQEVTSLTDLLVTMRNLDGPRWRKELCPLVAADSTLIQVLQRGRSVASKYFLQELDPDGSAVWKKIFRE</sequence>
<organism evidence="1 2">
    <name type="scientific">Elysia crispata</name>
    <name type="common">lettuce slug</name>
    <dbReference type="NCBI Taxonomy" id="231223"/>
    <lineage>
        <taxon>Eukaryota</taxon>
        <taxon>Metazoa</taxon>
        <taxon>Spiralia</taxon>
        <taxon>Lophotrochozoa</taxon>
        <taxon>Mollusca</taxon>
        <taxon>Gastropoda</taxon>
        <taxon>Heterobranchia</taxon>
        <taxon>Euthyneura</taxon>
        <taxon>Panpulmonata</taxon>
        <taxon>Sacoglossa</taxon>
        <taxon>Placobranchoidea</taxon>
        <taxon>Plakobranchidae</taxon>
        <taxon>Elysia</taxon>
    </lineage>
</organism>
<keyword evidence="2" id="KW-1185">Reference proteome</keyword>
<proteinExistence type="predicted"/>
<protein>
    <submittedName>
        <fullName evidence="1">Uncharacterized protein</fullName>
    </submittedName>
</protein>